<evidence type="ECO:0000256" key="1">
    <source>
        <dbReference type="SAM" id="MobiDB-lite"/>
    </source>
</evidence>
<name>A0A4C1YKL8_EUMVA</name>
<feature type="compositionally biased region" description="Polar residues" evidence="1">
    <location>
        <begin position="61"/>
        <end position="71"/>
    </location>
</feature>
<evidence type="ECO:0000313" key="3">
    <source>
        <dbReference type="Proteomes" id="UP000299102"/>
    </source>
</evidence>
<accession>A0A4C1YKL8</accession>
<evidence type="ECO:0000313" key="2">
    <source>
        <dbReference type="EMBL" id="GBP76668.1"/>
    </source>
</evidence>
<feature type="compositionally biased region" description="Low complexity" evidence="1">
    <location>
        <begin position="47"/>
        <end position="60"/>
    </location>
</feature>
<dbReference type="Proteomes" id="UP000299102">
    <property type="component" value="Unassembled WGS sequence"/>
</dbReference>
<organism evidence="2 3">
    <name type="scientific">Eumeta variegata</name>
    <name type="common">Bagworm moth</name>
    <name type="synonym">Eumeta japonica</name>
    <dbReference type="NCBI Taxonomy" id="151549"/>
    <lineage>
        <taxon>Eukaryota</taxon>
        <taxon>Metazoa</taxon>
        <taxon>Ecdysozoa</taxon>
        <taxon>Arthropoda</taxon>
        <taxon>Hexapoda</taxon>
        <taxon>Insecta</taxon>
        <taxon>Pterygota</taxon>
        <taxon>Neoptera</taxon>
        <taxon>Endopterygota</taxon>
        <taxon>Lepidoptera</taxon>
        <taxon>Glossata</taxon>
        <taxon>Ditrysia</taxon>
        <taxon>Tineoidea</taxon>
        <taxon>Psychidae</taxon>
        <taxon>Oiketicinae</taxon>
        <taxon>Eumeta</taxon>
    </lineage>
</organism>
<feature type="region of interest" description="Disordered" evidence="1">
    <location>
        <begin position="47"/>
        <end position="83"/>
    </location>
</feature>
<gene>
    <name evidence="2" type="ORF">EVAR_51153_1</name>
</gene>
<keyword evidence="3" id="KW-1185">Reference proteome</keyword>
<dbReference type="AlphaFoldDB" id="A0A4C1YKL8"/>
<comment type="caution">
    <text evidence="2">The sequence shown here is derived from an EMBL/GenBank/DDBJ whole genome shotgun (WGS) entry which is preliminary data.</text>
</comment>
<proteinExistence type="predicted"/>
<reference evidence="2 3" key="1">
    <citation type="journal article" date="2019" name="Commun. Biol.">
        <title>The bagworm genome reveals a unique fibroin gene that provides high tensile strength.</title>
        <authorList>
            <person name="Kono N."/>
            <person name="Nakamura H."/>
            <person name="Ohtoshi R."/>
            <person name="Tomita M."/>
            <person name="Numata K."/>
            <person name="Arakawa K."/>
        </authorList>
    </citation>
    <scope>NUCLEOTIDE SEQUENCE [LARGE SCALE GENOMIC DNA]</scope>
</reference>
<dbReference type="EMBL" id="BGZK01001297">
    <property type="protein sequence ID" value="GBP76668.1"/>
    <property type="molecule type" value="Genomic_DNA"/>
</dbReference>
<sequence>MVNVMTSDSAVAIKWSVQILAMLTAQACNLSQNKPLVLCARKQIKPSVSDVDTTTATTATESSQRVTSMESSRFRPANLELKN</sequence>
<protein>
    <submittedName>
        <fullName evidence="2">Uncharacterized protein</fullName>
    </submittedName>
</protein>